<dbReference type="RefSeq" id="XP_025553269.1">
    <property type="nucleotide sequence ID" value="XM_025696846.1"/>
</dbReference>
<keyword evidence="2" id="KW-1185">Reference proteome</keyword>
<reference evidence="1 2" key="1">
    <citation type="submission" date="2018-02" db="EMBL/GenBank/DDBJ databases">
        <title>The genomes of Aspergillus section Nigri reveals drivers in fungal speciation.</title>
        <authorList>
            <consortium name="DOE Joint Genome Institute"/>
            <person name="Vesth T.C."/>
            <person name="Nybo J."/>
            <person name="Theobald S."/>
            <person name="Brandl J."/>
            <person name="Frisvad J.C."/>
            <person name="Nielsen K.F."/>
            <person name="Lyhne E.K."/>
            <person name="Kogle M.E."/>
            <person name="Kuo A."/>
            <person name="Riley R."/>
            <person name="Clum A."/>
            <person name="Nolan M."/>
            <person name="Lipzen A."/>
            <person name="Salamov A."/>
            <person name="Henrissat B."/>
            <person name="Wiebenga A."/>
            <person name="De vries R.P."/>
            <person name="Grigoriev I.V."/>
            <person name="Mortensen U.H."/>
            <person name="Andersen M.R."/>
            <person name="Baker S.E."/>
        </authorList>
    </citation>
    <scope>NUCLEOTIDE SEQUENCE [LARGE SCALE GENOMIC DNA]</scope>
    <source>
        <strain evidence="1 2">CBS 101889</strain>
    </source>
</reference>
<dbReference type="Proteomes" id="UP000248961">
    <property type="component" value="Unassembled WGS sequence"/>
</dbReference>
<dbReference type="SUPFAM" id="SSF48452">
    <property type="entry name" value="TPR-like"/>
    <property type="match status" value="1"/>
</dbReference>
<dbReference type="OrthoDB" id="414774at2759"/>
<dbReference type="STRING" id="1450537.A0A395I305"/>
<protein>
    <recommendedName>
        <fullName evidence="3">TPR domain protein</fullName>
    </recommendedName>
</protein>
<proteinExistence type="predicted"/>
<dbReference type="PANTHER" id="PTHR45588:SF1">
    <property type="entry name" value="WW DOMAIN-CONTAINING PROTEIN"/>
    <property type="match status" value="1"/>
</dbReference>
<name>A0A395I305_ASPHC</name>
<accession>A0A395I305</accession>
<gene>
    <name evidence="1" type="ORF">BO97DRAFT_423032</name>
</gene>
<evidence type="ECO:0000313" key="1">
    <source>
        <dbReference type="EMBL" id="RAL14115.1"/>
    </source>
</evidence>
<dbReference type="InterPro" id="IPR011990">
    <property type="entry name" value="TPR-like_helical_dom_sf"/>
</dbReference>
<evidence type="ECO:0000313" key="2">
    <source>
        <dbReference type="Proteomes" id="UP000248961"/>
    </source>
</evidence>
<organism evidence="1 2">
    <name type="scientific">Aspergillus homomorphus (strain CBS 101889)</name>
    <dbReference type="NCBI Taxonomy" id="1450537"/>
    <lineage>
        <taxon>Eukaryota</taxon>
        <taxon>Fungi</taxon>
        <taxon>Dikarya</taxon>
        <taxon>Ascomycota</taxon>
        <taxon>Pezizomycotina</taxon>
        <taxon>Eurotiomycetes</taxon>
        <taxon>Eurotiomycetidae</taxon>
        <taxon>Eurotiales</taxon>
        <taxon>Aspergillaceae</taxon>
        <taxon>Aspergillus</taxon>
        <taxon>Aspergillus subgen. Circumdati</taxon>
    </lineage>
</organism>
<dbReference type="PANTHER" id="PTHR45588">
    <property type="entry name" value="TPR DOMAIN-CONTAINING PROTEIN"/>
    <property type="match status" value="1"/>
</dbReference>
<dbReference type="VEuPathDB" id="FungiDB:BO97DRAFT_423032"/>
<sequence length="292" mass="33211">MLGSLYIKASPIDTSLDYFNVGTFTRRVTTKSEAAQTWFDRCFIWAYSFNHEEAEHCFEQAAVHDPSCAMAYWGLAFAAGPNHNKTWAAFDPKDLKTSFPKCHRLVKLAEQKLQDCNATPIERALIPALQHRYPTSTVPYEFDTSNKAYADAMREVYTQFPTDLDVLTLFADALMNWKPRQLFVTHSSLLNESSPVHEVRRVLETALAQPGGTKHPGALHMYIHLMERSAWPQTALQAANHLQSLVPDGGHIWHMPTHIYVLVGDYRRSLYNNLQATLADDSFFRTRGGENF</sequence>
<dbReference type="GeneID" id="37201135"/>
<dbReference type="AlphaFoldDB" id="A0A395I305"/>
<dbReference type="EMBL" id="KZ824276">
    <property type="protein sequence ID" value="RAL14115.1"/>
    <property type="molecule type" value="Genomic_DNA"/>
</dbReference>
<dbReference type="Gene3D" id="1.25.40.10">
    <property type="entry name" value="Tetratricopeptide repeat domain"/>
    <property type="match status" value="1"/>
</dbReference>
<evidence type="ECO:0008006" key="3">
    <source>
        <dbReference type="Google" id="ProtNLM"/>
    </source>
</evidence>